<dbReference type="PANTHER" id="PTHR43708:SF8">
    <property type="entry name" value="OXIDOREDUCTASE"/>
    <property type="match status" value="1"/>
</dbReference>
<evidence type="ECO:0000313" key="2">
    <source>
        <dbReference type="EMBL" id="GAA1719737.1"/>
    </source>
</evidence>
<feature type="domain" description="Gfo/Idh/MocA-like oxidoreductase N-terminal" evidence="1">
    <location>
        <begin position="5"/>
        <end position="113"/>
    </location>
</feature>
<evidence type="ECO:0000313" key="3">
    <source>
        <dbReference type="Proteomes" id="UP001500618"/>
    </source>
</evidence>
<reference evidence="3" key="1">
    <citation type="journal article" date="2019" name="Int. J. Syst. Evol. Microbiol.">
        <title>The Global Catalogue of Microorganisms (GCM) 10K type strain sequencing project: providing services to taxonomists for standard genome sequencing and annotation.</title>
        <authorList>
            <consortium name="The Broad Institute Genomics Platform"/>
            <consortium name="The Broad Institute Genome Sequencing Center for Infectious Disease"/>
            <person name="Wu L."/>
            <person name="Ma J."/>
        </authorList>
    </citation>
    <scope>NUCLEOTIDE SEQUENCE [LARGE SCALE GENOMIC DNA]</scope>
    <source>
        <strain evidence="3">JCM 14718</strain>
    </source>
</reference>
<dbReference type="InterPro" id="IPR051317">
    <property type="entry name" value="Gfo/Idh/MocA_oxidoreduct"/>
</dbReference>
<dbReference type="PANTHER" id="PTHR43708">
    <property type="entry name" value="CONSERVED EXPRESSED OXIDOREDUCTASE (EUROFUNG)"/>
    <property type="match status" value="1"/>
</dbReference>
<gene>
    <name evidence="2" type="ORF">GCM10009765_80110</name>
</gene>
<protein>
    <recommendedName>
        <fullName evidence="1">Gfo/Idh/MocA-like oxidoreductase N-terminal domain-containing protein</fullName>
    </recommendedName>
</protein>
<accession>A0ABP4V870</accession>
<name>A0ABP4V870_9ACTN</name>
<dbReference type="SUPFAM" id="SSF51735">
    <property type="entry name" value="NAD(P)-binding Rossmann-fold domains"/>
    <property type="match status" value="1"/>
</dbReference>
<evidence type="ECO:0000259" key="1">
    <source>
        <dbReference type="Pfam" id="PF01408"/>
    </source>
</evidence>
<proteinExistence type="predicted"/>
<dbReference type="InterPro" id="IPR000683">
    <property type="entry name" value="Gfo/Idh/MocA-like_OxRdtase_N"/>
</dbReference>
<comment type="caution">
    <text evidence="2">The sequence shown here is derived from an EMBL/GenBank/DDBJ whole genome shotgun (WGS) entry which is preliminary data.</text>
</comment>
<dbReference type="InterPro" id="IPR036291">
    <property type="entry name" value="NAD(P)-bd_dom_sf"/>
</dbReference>
<sequence>MDGPRIGIIGTESSHVDHMVRYFNVERNADDARVVAIAQANRDVGVARVVERAEDLLGLVDAVIVADRDGRRHAAQAIPFLRAGIPTFVDKPLAANVEDAEAIIRTAVDSGTPLTSFSALRWHPDFLALPAVRPVSVVATGPVDPASPYAGIFFYGIHPVELALALAPGPIRDVRVRQVPGAIVATATVGDTAVATHLVRSNEKPVPFHLMVTTQATVSAAELRLGADYFHRGLSVFVEMVRTGQPPVPYELLLRPVQFLAAVHSLLDGSSYGQG</sequence>
<dbReference type="Proteomes" id="UP001500618">
    <property type="component" value="Unassembled WGS sequence"/>
</dbReference>
<dbReference type="Gene3D" id="3.40.50.720">
    <property type="entry name" value="NAD(P)-binding Rossmann-like Domain"/>
    <property type="match status" value="1"/>
</dbReference>
<dbReference type="EMBL" id="BAAANY010000043">
    <property type="protein sequence ID" value="GAA1719737.1"/>
    <property type="molecule type" value="Genomic_DNA"/>
</dbReference>
<dbReference type="Pfam" id="PF01408">
    <property type="entry name" value="GFO_IDH_MocA"/>
    <property type="match status" value="1"/>
</dbReference>
<organism evidence="2 3">
    <name type="scientific">Fodinicola feengrottensis</name>
    <dbReference type="NCBI Taxonomy" id="435914"/>
    <lineage>
        <taxon>Bacteria</taxon>
        <taxon>Bacillati</taxon>
        <taxon>Actinomycetota</taxon>
        <taxon>Actinomycetes</taxon>
        <taxon>Mycobacteriales</taxon>
        <taxon>Fodinicola</taxon>
    </lineage>
</organism>
<dbReference type="RefSeq" id="WP_344315211.1">
    <property type="nucleotide sequence ID" value="NZ_BAAANY010000043.1"/>
</dbReference>
<keyword evidence="3" id="KW-1185">Reference proteome</keyword>